<evidence type="ECO:0000313" key="4">
    <source>
        <dbReference type="Proteomes" id="UP001228113"/>
    </source>
</evidence>
<dbReference type="SUPFAM" id="SSF89392">
    <property type="entry name" value="Prokaryotic lipoproteins and lipoprotein localization factors"/>
    <property type="match status" value="1"/>
</dbReference>
<dbReference type="AlphaFoldDB" id="A0AA48GTG7"/>
<dbReference type="CDD" id="cd16325">
    <property type="entry name" value="LolA"/>
    <property type="match status" value="1"/>
</dbReference>
<dbReference type="Gene3D" id="2.50.20.10">
    <property type="entry name" value="Lipoprotein localisation LolA/LolB/LppX"/>
    <property type="match status" value="1"/>
</dbReference>
<dbReference type="InterPro" id="IPR004564">
    <property type="entry name" value="OM_lipoprot_carrier_LolA-like"/>
</dbReference>
<evidence type="ECO:0000256" key="2">
    <source>
        <dbReference type="SAM" id="SignalP"/>
    </source>
</evidence>
<evidence type="ECO:0000313" key="3">
    <source>
        <dbReference type="EMBL" id="BDU77292.1"/>
    </source>
</evidence>
<dbReference type="RefSeq" id="WP_243334495.1">
    <property type="nucleotide sequence ID" value="NZ_AP027081.1"/>
</dbReference>
<dbReference type="InterPro" id="IPR029046">
    <property type="entry name" value="LolA/LolB/LppX"/>
</dbReference>
<dbReference type="KEGG" id="msea:METESE_22500"/>
<organism evidence="3 4">
    <name type="scientific">Mesoterricola sediminis</name>
    <dbReference type="NCBI Taxonomy" id="2927980"/>
    <lineage>
        <taxon>Bacteria</taxon>
        <taxon>Pseudomonadati</taxon>
        <taxon>Acidobacteriota</taxon>
        <taxon>Holophagae</taxon>
        <taxon>Holophagales</taxon>
        <taxon>Holophagaceae</taxon>
        <taxon>Mesoterricola</taxon>
    </lineage>
</organism>
<sequence length="195" mass="20797">MNAAPMLIALLAAGQAGAQVPAWWKAFTASPRLESRFTQTSESAVFGQLKRTGLLRLARGGKLRVDYHQGLLLVADGTSLVQYDPSTRTAQKVDIQGALKDAPLLAVLLDPAALERVYTVKPGPGADAFSLEPRAKGLPPVALTGRGGLPRSLAWTDPTGARQVLTFEDPRVPGKPFEGSLFTFKAPAGTRWLKP</sequence>
<dbReference type="EMBL" id="AP027081">
    <property type="protein sequence ID" value="BDU77292.1"/>
    <property type="molecule type" value="Genomic_DNA"/>
</dbReference>
<proteinExistence type="predicted"/>
<protein>
    <recommendedName>
        <fullName evidence="5">Outer membrane lipoprotein carrier protein LolA</fullName>
    </recommendedName>
</protein>
<dbReference type="Proteomes" id="UP001228113">
    <property type="component" value="Chromosome"/>
</dbReference>
<reference evidence="3" key="1">
    <citation type="journal article" date="2023" name="Int. J. Syst. Evol. Microbiol.">
        <title>Mesoterricola silvestris gen. nov., sp. nov., Mesoterricola sediminis sp. nov., Geothrix oryzae sp. nov., Geothrix edaphica sp. nov., Geothrix rubra sp. nov., and Geothrix limicola sp. nov., six novel members of Acidobacteriota isolated from soils.</title>
        <authorList>
            <person name="Itoh H."/>
            <person name="Sugisawa Y."/>
            <person name="Mise K."/>
            <person name="Xu Z."/>
            <person name="Kuniyasu M."/>
            <person name="Ushijima N."/>
            <person name="Kawano K."/>
            <person name="Kobayashi E."/>
            <person name="Shiratori Y."/>
            <person name="Masuda Y."/>
            <person name="Senoo K."/>
        </authorList>
    </citation>
    <scope>NUCLEOTIDE SEQUENCE</scope>
    <source>
        <strain evidence="3">W786</strain>
    </source>
</reference>
<dbReference type="PANTHER" id="PTHR35869">
    <property type="entry name" value="OUTER-MEMBRANE LIPOPROTEIN CARRIER PROTEIN"/>
    <property type="match status" value="1"/>
</dbReference>
<keyword evidence="4" id="KW-1185">Reference proteome</keyword>
<evidence type="ECO:0008006" key="5">
    <source>
        <dbReference type="Google" id="ProtNLM"/>
    </source>
</evidence>
<keyword evidence="1 2" id="KW-0732">Signal</keyword>
<dbReference type="Pfam" id="PF03548">
    <property type="entry name" value="LolA"/>
    <property type="match status" value="1"/>
</dbReference>
<dbReference type="PANTHER" id="PTHR35869:SF1">
    <property type="entry name" value="OUTER-MEMBRANE LIPOPROTEIN CARRIER PROTEIN"/>
    <property type="match status" value="1"/>
</dbReference>
<feature type="signal peptide" evidence="2">
    <location>
        <begin position="1"/>
        <end position="18"/>
    </location>
</feature>
<gene>
    <name evidence="3" type="ORF">METESE_22500</name>
</gene>
<evidence type="ECO:0000256" key="1">
    <source>
        <dbReference type="ARBA" id="ARBA00022729"/>
    </source>
</evidence>
<accession>A0AA48GTG7</accession>
<name>A0AA48GTG7_9BACT</name>
<feature type="chain" id="PRO_5041404437" description="Outer membrane lipoprotein carrier protein LolA" evidence="2">
    <location>
        <begin position="19"/>
        <end position="195"/>
    </location>
</feature>